<sequence length="104" mass="12136">MRIQNFIHFSIVVGFFLGLALAMLKFDQPETILLWTIISTLGFYLVSLLFASIFIACTDLDTCLFDKKGTEERLTHFNHEFKNREKEVTSILNYIRSYNFDDGQ</sequence>
<dbReference type="KEGG" id="hce:HCW_03600"/>
<dbReference type="Proteomes" id="UP000005010">
    <property type="component" value="Chromosome"/>
</dbReference>
<evidence type="ECO:0008006" key="4">
    <source>
        <dbReference type="Google" id="ProtNLM"/>
    </source>
</evidence>
<gene>
    <name evidence="2" type="ordered locus">HCW_03600</name>
</gene>
<dbReference type="RefSeq" id="WP_014660869.1">
    <property type="nucleotide sequence ID" value="NC_017737.1"/>
</dbReference>
<evidence type="ECO:0000256" key="1">
    <source>
        <dbReference type="SAM" id="Phobius"/>
    </source>
</evidence>
<evidence type="ECO:0000313" key="3">
    <source>
        <dbReference type="Proteomes" id="UP000005010"/>
    </source>
</evidence>
<keyword evidence="3" id="KW-1185">Reference proteome</keyword>
<feature type="transmembrane region" description="Helical" evidence="1">
    <location>
        <begin position="32"/>
        <end position="57"/>
    </location>
</feature>
<evidence type="ECO:0000313" key="2">
    <source>
        <dbReference type="EMBL" id="AFI03999.1"/>
    </source>
</evidence>
<dbReference type="AlphaFoldDB" id="I0EM30"/>
<dbReference type="EMBL" id="CP003479">
    <property type="protein sequence ID" value="AFI03999.1"/>
    <property type="molecule type" value="Genomic_DNA"/>
</dbReference>
<reference evidence="3" key="1">
    <citation type="submission" date="2012-04" db="EMBL/GenBank/DDBJ databases">
        <title>Complete genome sequence of Helicobacter cetorum strain MIT 00-7128.</title>
        <authorList>
            <person name="Kersulyte D."/>
            <person name="Berg D.E."/>
        </authorList>
    </citation>
    <scope>NUCLEOTIDE SEQUENCE [LARGE SCALE GENOMIC DNA]</scope>
    <source>
        <strain evidence="3">MIT 00-7128</strain>
    </source>
</reference>
<protein>
    <recommendedName>
        <fullName evidence="4">Motility integral membrane protein</fullName>
    </recommendedName>
</protein>
<name>I0EM30_HELC0</name>
<organism evidence="2 3">
    <name type="scientific">Helicobacter cetorum (strain ATCC BAA-429 / MIT 00-7128)</name>
    <dbReference type="NCBI Taxonomy" id="182217"/>
    <lineage>
        <taxon>Bacteria</taxon>
        <taxon>Pseudomonadati</taxon>
        <taxon>Campylobacterota</taxon>
        <taxon>Epsilonproteobacteria</taxon>
        <taxon>Campylobacterales</taxon>
        <taxon>Helicobacteraceae</taxon>
        <taxon>Helicobacter</taxon>
    </lineage>
</organism>
<dbReference type="HOGENOM" id="CLU_164827_1_0_7"/>
<dbReference type="PATRIC" id="fig|182217.3.peg.770"/>
<dbReference type="STRING" id="182217.HCW_03600"/>
<proteinExistence type="predicted"/>
<keyword evidence="1" id="KW-0812">Transmembrane</keyword>
<keyword evidence="1" id="KW-1133">Transmembrane helix</keyword>
<feature type="transmembrane region" description="Helical" evidence="1">
    <location>
        <begin position="7"/>
        <end position="26"/>
    </location>
</feature>
<keyword evidence="1" id="KW-0472">Membrane</keyword>
<accession>I0EM30</accession>